<keyword evidence="4" id="KW-1185">Reference proteome</keyword>
<dbReference type="InterPro" id="IPR036397">
    <property type="entry name" value="RNaseH_sf"/>
</dbReference>
<dbReference type="GO" id="GO:0008408">
    <property type="term" value="F:3'-5' exonuclease activity"/>
    <property type="evidence" value="ECO:0007669"/>
    <property type="project" value="InterPro"/>
</dbReference>
<dbReference type="PANTHER" id="PTHR47765:SF2">
    <property type="entry name" value="EXONUCLEASE MUT-7 HOMOLOG"/>
    <property type="match status" value="1"/>
</dbReference>
<dbReference type="EMBL" id="JAPTMU010000020">
    <property type="protein sequence ID" value="KAJ4926466.1"/>
    <property type="molecule type" value="Genomic_DNA"/>
</dbReference>
<dbReference type="InterPro" id="IPR012337">
    <property type="entry name" value="RNaseH-like_sf"/>
</dbReference>
<evidence type="ECO:0000259" key="2">
    <source>
        <dbReference type="SMART" id="SM00474"/>
    </source>
</evidence>
<accession>A0AAD6AKR5</accession>
<dbReference type="SUPFAM" id="SSF53098">
    <property type="entry name" value="Ribonuclease H-like"/>
    <property type="match status" value="1"/>
</dbReference>
<evidence type="ECO:0000256" key="1">
    <source>
        <dbReference type="SAM" id="MobiDB-lite"/>
    </source>
</evidence>
<organism evidence="3 4">
    <name type="scientific">Pogonophryne albipinna</name>
    <dbReference type="NCBI Taxonomy" id="1090488"/>
    <lineage>
        <taxon>Eukaryota</taxon>
        <taxon>Metazoa</taxon>
        <taxon>Chordata</taxon>
        <taxon>Craniata</taxon>
        <taxon>Vertebrata</taxon>
        <taxon>Euteleostomi</taxon>
        <taxon>Actinopterygii</taxon>
        <taxon>Neopterygii</taxon>
        <taxon>Teleostei</taxon>
        <taxon>Neoteleostei</taxon>
        <taxon>Acanthomorphata</taxon>
        <taxon>Eupercaria</taxon>
        <taxon>Perciformes</taxon>
        <taxon>Notothenioidei</taxon>
        <taxon>Pogonophryne</taxon>
    </lineage>
</organism>
<dbReference type="AlphaFoldDB" id="A0AAD6AKR5"/>
<dbReference type="Pfam" id="PF01612">
    <property type="entry name" value="DNA_pol_A_exo1"/>
    <property type="match status" value="1"/>
</dbReference>
<gene>
    <name evidence="3" type="ORF">JOQ06_008639</name>
</gene>
<sequence>MNNTTPETVGLDPVVLRDQLFMLWNQKDLQTLHLAALQGFSKLSEPLEALLTILEGCPGRQKGRSHTLGHHVLFEFQTWMKELPQVTLSSLSEQQALAIQRRALNLLIDTQASFVDGLINIYRLNSLDPAILVLYIMNLMSLRCYKEAAVLSVKLKLQKDLNMEEMCVPLILQNKLPLAESFVTGHYHLEQQLVTLLDSWCHAYFSVDEISRRYPRLSLTKQCMSQIQPKLLAKHVFRLMEKFNIDQGLCPNALHKRRLDSLRFLMYKTFVEKGMTEEIWSDHVQYVVADDLELRISLVELLVRYSDIQKAAQWALRYNIPRNRLPCGVWVAQQDLQPDLQHIGGSAQTEDWIPSQSHCQKFYQVPLTKDKVHFVDSPEALQRCRNIVLKEGGVVGVDMEWQPTFGCISTQRVALIQLAALDQVFLLDICVAGFCQHPGTVSFIRSLFSDRSIIKLGYGMSGDIKCLLATWQQLLEEPLKMEGVLDLLKIHPKIQRQKINRPQNGPKEVLVGEGSSEKGLSLLVQQVLKKPLDKTEQMSNWEKRPLRISQIRYAVADACCLLEECQGAQRVSPPRSDTEKGLLCGEKPSEDAPPLPPQHLRVVCDNMLQGLGRYLRCLGVDVIMLENTDDHRVAAK</sequence>
<proteinExistence type="predicted"/>
<evidence type="ECO:0000313" key="3">
    <source>
        <dbReference type="EMBL" id="KAJ4926466.1"/>
    </source>
</evidence>
<dbReference type="GO" id="GO:0006139">
    <property type="term" value="P:nucleobase-containing compound metabolic process"/>
    <property type="evidence" value="ECO:0007669"/>
    <property type="project" value="InterPro"/>
</dbReference>
<name>A0AAD6AKR5_9TELE</name>
<dbReference type="PANTHER" id="PTHR47765">
    <property type="entry name" value="3'-5' EXONUCLEASE DOMAIN-CONTAINING PROTEIN"/>
    <property type="match status" value="1"/>
</dbReference>
<feature type="region of interest" description="Disordered" evidence="1">
    <location>
        <begin position="571"/>
        <end position="596"/>
    </location>
</feature>
<dbReference type="GO" id="GO:0003676">
    <property type="term" value="F:nucleic acid binding"/>
    <property type="evidence" value="ECO:0007669"/>
    <property type="project" value="InterPro"/>
</dbReference>
<dbReference type="Gene3D" id="3.30.420.10">
    <property type="entry name" value="Ribonuclease H-like superfamily/Ribonuclease H"/>
    <property type="match status" value="1"/>
</dbReference>
<comment type="caution">
    <text evidence="3">The sequence shown here is derived from an EMBL/GenBank/DDBJ whole genome shotgun (WGS) entry which is preliminary data.</text>
</comment>
<reference evidence="3" key="1">
    <citation type="submission" date="2022-11" db="EMBL/GenBank/DDBJ databases">
        <title>Chromosome-level genome of Pogonophryne albipinna.</title>
        <authorList>
            <person name="Jo E."/>
        </authorList>
    </citation>
    <scope>NUCLEOTIDE SEQUENCE</scope>
    <source>
        <strain evidence="3">SGF0006</strain>
        <tissue evidence="3">Muscle</tissue>
    </source>
</reference>
<dbReference type="SMART" id="SM00474">
    <property type="entry name" value="35EXOc"/>
    <property type="match status" value="1"/>
</dbReference>
<feature type="domain" description="3'-5' exonuclease" evidence="2">
    <location>
        <begin position="372"/>
        <end position="573"/>
    </location>
</feature>
<protein>
    <recommendedName>
        <fullName evidence="2">3'-5' exonuclease domain-containing protein</fullName>
    </recommendedName>
</protein>
<evidence type="ECO:0000313" key="4">
    <source>
        <dbReference type="Proteomes" id="UP001219934"/>
    </source>
</evidence>
<dbReference type="InterPro" id="IPR002562">
    <property type="entry name" value="3'-5'_exonuclease_dom"/>
</dbReference>
<dbReference type="Proteomes" id="UP001219934">
    <property type="component" value="Unassembled WGS sequence"/>
</dbReference>
<feature type="non-terminal residue" evidence="3">
    <location>
        <position position="636"/>
    </location>
</feature>
<dbReference type="InterPro" id="IPR052408">
    <property type="entry name" value="Exonuclease_MUT-7-like"/>
</dbReference>